<protein>
    <submittedName>
        <fullName evidence="1">DUF481 domain-containing protein</fullName>
    </submittedName>
</protein>
<keyword evidence="2" id="KW-1185">Reference proteome</keyword>
<dbReference type="InterPro" id="IPR007433">
    <property type="entry name" value="DUF481"/>
</dbReference>
<dbReference type="AlphaFoldDB" id="A0A5M6DLW5"/>
<evidence type="ECO:0000313" key="1">
    <source>
        <dbReference type="EMBL" id="KAA5546355.1"/>
    </source>
</evidence>
<evidence type="ECO:0000313" key="2">
    <source>
        <dbReference type="Proteomes" id="UP000324479"/>
    </source>
</evidence>
<dbReference type="EMBL" id="VWOX01000002">
    <property type="protein sequence ID" value="KAA5546355.1"/>
    <property type="molecule type" value="Genomic_DNA"/>
</dbReference>
<dbReference type="Proteomes" id="UP000324479">
    <property type="component" value="Unassembled WGS sequence"/>
</dbReference>
<organism evidence="1 2">
    <name type="scientific">Roseiconus nitratireducens</name>
    <dbReference type="NCBI Taxonomy" id="2605748"/>
    <lineage>
        <taxon>Bacteria</taxon>
        <taxon>Pseudomonadati</taxon>
        <taxon>Planctomycetota</taxon>
        <taxon>Planctomycetia</taxon>
        <taxon>Pirellulales</taxon>
        <taxon>Pirellulaceae</taxon>
        <taxon>Roseiconus</taxon>
    </lineage>
</organism>
<comment type="caution">
    <text evidence="1">The sequence shown here is derived from an EMBL/GenBank/DDBJ whole genome shotgun (WGS) entry which is preliminary data.</text>
</comment>
<sequence length="265" mass="29764">MVGAGIASPDPQAGALPLGAVLEEGIVPEAPPLEEETTAWYEIPWMWISKGWKNHAEFGLDGSSGNARTLALQTGLEMRRKTDLYTLAFDFDYRKATNRGVTTEDNGRFNADYDRLLGESQWSAFGKFGVEWDQFKAFDSRINLNGGAGYHWIRTDDALLVTRFGAGASKEIGAPDDSWKPEAVFGIEAERQVNRYHKLKGKVDYFPAWEDFSDYRVVTDLAWEILLDDSENLSLKLAATDRYDSTPQGARPNDIYYSLLLLVKF</sequence>
<proteinExistence type="predicted"/>
<dbReference type="Pfam" id="PF04338">
    <property type="entry name" value="DUF481"/>
    <property type="match status" value="1"/>
</dbReference>
<accession>A0A5M6DLW5</accession>
<gene>
    <name evidence="1" type="ORF">FYK55_04905</name>
</gene>
<reference evidence="1 2" key="1">
    <citation type="submission" date="2019-08" db="EMBL/GenBank/DDBJ databases">
        <authorList>
            <person name="Dhanesh K."/>
            <person name="Kumar G."/>
            <person name="Sasikala C."/>
            <person name="Venkata Ramana C."/>
        </authorList>
    </citation>
    <scope>NUCLEOTIDE SEQUENCE [LARGE SCALE GENOMIC DNA]</scope>
    <source>
        <strain evidence="1 2">JC645</strain>
    </source>
</reference>
<name>A0A5M6DLW5_9BACT</name>